<sequence length="85" mass="9766">MLPKTLAQTTKGKIVYRHFLTHYNMETLKCLDDVPTSNNLPSFWNVEMTGTDYFKFHQAVVTFIIVVKCGQDMAMKTSAFMGRVK</sequence>
<dbReference type="EMBL" id="JAYMYS010000006">
    <property type="protein sequence ID" value="KAK7387826.1"/>
    <property type="molecule type" value="Genomic_DNA"/>
</dbReference>
<evidence type="ECO:0000313" key="1">
    <source>
        <dbReference type="EMBL" id="KAK7387826.1"/>
    </source>
</evidence>
<comment type="caution">
    <text evidence="1">The sequence shown here is derived from an EMBL/GenBank/DDBJ whole genome shotgun (WGS) entry which is preliminary data.</text>
</comment>
<accession>A0AAN9XCV7</accession>
<reference evidence="1 2" key="1">
    <citation type="submission" date="2024-01" db="EMBL/GenBank/DDBJ databases">
        <title>The genomes of 5 underutilized Papilionoideae crops provide insights into root nodulation and disease resistanc.</title>
        <authorList>
            <person name="Jiang F."/>
        </authorList>
    </citation>
    <scope>NUCLEOTIDE SEQUENCE [LARGE SCALE GENOMIC DNA]</scope>
    <source>
        <strain evidence="1">DUOXIRENSHENG_FW03</strain>
        <tissue evidence="1">Leaves</tissue>
    </source>
</reference>
<gene>
    <name evidence="1" type="ORF">VNO78_22620</name>
</gene>
<keyword evidence="2" id="KW-1185">Reference proteome</keyword>
<evidence type="ECO:0000313" key="2">
    <source>
        <dbReference type="Proteomes" id="UP001386955"/>
    </source>
</evidence>
<name>A0AAN9XCV7_PSOTE</name>
<dbReference type="Proteomes" id="UP001386955">
    <property type="component" value="Unassembled WGS sequence"/>
</dbReference>
<dbReference type="AlphaFoldDB" id="A0AAN9XCV7"/>
<proteinExistence type="predicted"/>
<protein>
    <submittedName>
        <fullName evidence="1">Uncharacterized protein</fullName>
    </submittedName>
</protein>
<organism evidence="1 2">
    <name type="scientific">Psophocarpus tetragonolobus</name>
    <name type="common">Winged bean</name>
    <name type="synonym">Dolichos tetragonolobus</name>
    <dbReference type="NCBI Taxonomy" id="3891"/>
    <lineage>
        <taxon>Eukaryota</taxon>
        <taxon>Viridiplantae</taxon>
        <taxon>Streptophyta</taxon>
        <taxon>Embryophyta</taxon>
        <taxon>Tracheophyta</taxon>
        <taxon>Spermatophyta</taxon>
        <taxon>Magnoliopsida</taxon>
        <taxon>eudicotyledons</taxon>
        <taxon>Gunneridae</taxon>
        <taxon>Pentapetalae</taxon>
        <taxon>rosids</taxon>
        <taxon>fabids</taxon>
        <taxon>Fabales</taxon>
        <taxon>Fabaceae</taxon>
        <taxon>Papilionoideae</taxon>
        <taxon>50 kb inversion clade</taxon>
        <taxon>NPAAA clade</taxon>
        <taxon>indigoferoid/millettioid clade</taxon>
        <taxon>Phaseoleae</taxon>
        <taxon>Psophocarpus</taxon>
    </lineage>
</organism>